<evidence type="ECO:0000313" key="1">
    <source>
        <dbReference type="EMBL" id="CAG8560513.1"/>
    </source>
</evidence>
<keyword evidence="2" id="KW-1185">Reference proteome</keyword>
<evidence type="ECO:0000313" key="2">
    <source>
        <dbReference type="Proteomes" id="UP000789860"/>
    </source>
</evidence>
<dbReference type="Proteomes" id="UP000789860">
    <property type="component" value="Unassembled WGS sequence"/>
</dbReference>
<gene>
    <name evidence="1" type="ORF">SCALOS_LOCUS5489</name>
</gene>
<organism evidence="1 2">
    <name type="scientific">Scutellospora calospora</name>
    <dbReference type="NCBI Taxonomy" id="85575"/>
    <lineage>
        <taxon>Eukaryota</taxon>
        <taxon>Fungi</taxon>
        <taxon>Fungi incertae sedis</taxon>
        <taxon>Mucoromycota</taxon>
        <taxon>Glomeromycotina</taxon>
        <taxon>Glomeromycetes</taxon>
        <taxon>Diversisporales</taxon>
        <taxon>Gigasporaceae</taxon>
        <taxon>Scutellospora</taxon>
    </lineage>
</organism>
<dbReference type="EMBL" id="CAJVPM010009014">
    <property type="protein sequence ID" value="CAG8560513.1"/>
    <property type="molecule type" value="Genomic_DNA"/>
</dbReference>
<protein>
    <submittedName>
        <fullName evidence="1">7715_t:CDS:1</fullName>
    </submittedName>
</protein>
<proteinExistence type="predicted"/>
<reference evidence="1" key="1">
    <citation type="submission" date="2021-06" db="EMBL/GenBank/DDBJ databases">
        <authorList>
            <person name="Kallberg Y."/>
            <person name="Tangrot J."/>
            <person name="Rosling A."/>
        </authorList>
    </citation>
    <scope>NUCLEOTIDE SEQUENCE</scope>
    <source>
        <strain evidence="1">AU212A</strain>
    </source>
</reference>
<name>A0ACA9LZ29_9GLOM</name>
<feature type="non-terminal residue" evidence="1">
    <location>
        <position position="386"/>
    </location>
</feature>
<sequence length="386" mass="44346">MTTTTSPPKNVKVLEGAKITLTTVSSEQTIYDDKNLVKSPLEMNFPAQKGDENAKDEKQKSNLDRRVTLDKKLSTAVTDVMNVDDAKVSTKIENGGELVIMSDLNMSDITKSAVFLAEYKILKYGETNAELELHLKAMSAVVHIASRSISMLEQETRERLYKSVARFWDASQRTSAKINPNITFYLREIRCCLKKIKDDQTKMEFGLLFVRNLADAAVHAAIKNYFAAAACAVKSFSFEYPAGEWYEKWRVILEEFIQLKQTYEGYPEFWKKLYNIAREEFKYIREKRASIAVKNAKYKVLKRGSEIFFCSLPDNVDTLLIGYLILMERLIKEFPQYFEPDNNYSIEILEFCQEIVNSDIKKQLSAKAIEIILIIQDQIDVMQGSK</sequence>
<comment type="caution">
    <text evidence="1">The sequence shown here is derived from an EMBL/GenBank/DDBJ whole genome shotgun (WGS) entry which is preliminary data.</text>
</comment>
<accession>A0ACA9LZ29</accession>